<gene>
    <name evidence="2" type="ORF">MGAL_10B024893</name>
</gene>
<name>A0A8B6CQS9_MYTGA</name>
<reference evidence="2" key="1">
    <citation type="submission" date="2018-11" db="EMBL/GenBank/DDBJ databases">
        <authorList>
            <person name="Alioto T."/>
            <person name="Alioto T."/>
        </authorList>
    </citation>
    <scope>NUCLEOTIDE SEQUENCE</scope>
</reference>
<evidence type="ECO:0000256" key="1">
    <source>
        <dbReference type="SAM" id="MobiDB-lite"/>
    </source>
</evidence>
<comment type="caution">
    <text evidence="2">The sequence shown here is derived from an EMBL/GenBank/DDBJ whole genome shotgun (WGS) entry which is preliminary data.</text>
</comment>
<feature type="compositionally biased region" description="Low complexity" evidence="1">
    <location>
        <begin position="11"/>
        <end position="26"/>
    </location>
</feature>
<evidence type="ECO:0008006" key="4">
    <source>
        <dbReference type="Google" id="ProtNLM"/>
    </source>
</evidence>
<dbReference type="CDD" id="cd00117">
    <property type="entry name" value="TFP"/>
    <property type="match status" value="1"/>
</dbReference>
<sequence>MCNCGAKGQETTPAPTNAPTNAPPIATAAPTVVTAAQTTGTTSRTLCADLEDAKFNCQDYNNHYGLCASLTPTLQTIARTRCPKFCNLCDKVTTIGLTSTVSDGTTPLTLCADLEDAKFIENYNNHFGLCASLTSTLQTIARTRCPKFCNLCVNGTAPTQSTLTGTTTLPPCSDHDNRCSQPSYRNLLCNPNALPDTKKYAIETCPLTCNYCTEYYATVTCNICGDLADKIPCSQSLVLKNITTTTTCPSSQQYCMTDVLQDSYGNTDIFKRCVDETTCRTKWLTESADQDYCSKYDVKNPNAFECHFCCHGDYCNTGIKPKDSVLV</sequence>
<dbReference type="OrthoDB" id="6145273at2759"/>
<dbReference type="EMBL" id="UYJE01002111">
    <property type="protein sequence ID" value="VDI07905.1"/>
    <property type="molecule type" value="Genomic_DNA"/>
</dbReference>
<dbReference type="Proteomes" id="UP000596742">
    <property type="component" value="Unassembled WGS sequence"/>
</dbReference>
<protein>
    <recommendedName>
        <fullName evidence="4">ShKT domain-containing protein</fullName>
    </recommendedName>
</protein>
<evidence type="ECO:0000313" key="3">
    <source>
        <dbReference type="Proteomes" id="UP000596742"/>
    </source>
</evidence>
<accession>A0A8B6CQS9</accession>
<keyword evidence="3" id="KW-1185">Reference proteome</keyword>
<proteinExistence type="predicted"/>
<evidence type="ECO:0000313" key="2">
    <source>
        <dbReference type="EMBL" id="VDI07905.1"/>
    </source>
</evidence>
<dbReference type="AlphaFoldDB" id="A0A8B6CQS9"/>
<organism evidence="2 3">
    <name type="scientific">Mytilus galloprovincialis</name>
    <name type="common">Mediterranean mussel</name>
    <dbReference type="NCBI Taxonomy" id="29158"/>
    <lineage>
        <taxon>Eukaryota</taxon>
        <taxon>Metazoa</taxon>
        <taxon>Spiralia</taxon>
        <taxon>Lophotrochozoa</taxon>
        <taxon>Mollusca</taxon>
        <taxon>Bivalvia</taxon>
        <taxon>Autobranchia</taxon>
        <taxon>Pteriomorphia</taxon>
        <taxon>Mytilida</taxon>
        <taxon>Mytiloidea</taxon>
        <taxon>Mytilidae</taxon>
        <taxon>Mytilinae</taxon>
        <taxon>Mytilus</taxon>
    </lineage>
</organism>
<feature type="region of interest" description="Disordered" evidence="1">
    <location>
        <begin position="1"/>
        <end position="26"/>
    </location>
</feature>